<evidence type="ECO:0000313" key="2">
    <source>
        <dbReference type="Proteomes" id="UP001631969"/>
    </source>
</evidence>
<reference evidence="1" key="1">
    <citation type="submission" date="2024-12" db="EMBL/GenBank/DDBJ databases">
        <authorList>
            <person name="Wu N."/>
        </authorList>
    </citation>
    <scope>NUCLEOTIDE SEQUENCE</scope>
    <source>
        <strain evidence="1">P15</strain>
    </source>
</reference>
<evidence type="ECO:0000313" key="1">
    <source>
        <dbReference type="EMBL" id="MFM9329750.1"/>
    </source>
</evidence>
<proteinExistence type="predicted"/>
<gene>
    <name evidence="1" type="ORF">ACI1P1_15755</name>
</gene>
<dbReference type="Proteomes" id="UP001631969">
    <property type="component" value="Unassembled WGS sequence"/>
</dbReference>
<name>A0ACC7NZZ0_9BACL</name>
<dbReference type="EMBL" id="JBJURJ010000009">
    <property type="protein sequence ID" value="MFM9329750.1"/>
    <property type="molecule type" value="Genomic_DNA"/>
</dbReference>
<comment type="caution">
    <text evidence="1">The sequence shown here is derived from an EMBL/GenBank/DDBJ whole genome shotgun (WGS) entry which is preliminary data.</text>
</comment>
<protein>
    <submittedName>
        <fullName evidence="1">Uncharacterized protein</fullName>
    </submittedName>
</protein>
<keyword evidence="2" id="KW-1185">Reference proteome</keyword>
<accession>A0ACC7NZZ0</accession>
<organism evidence="1 2">
    <name type="scientific">Paenibacillus mesotrionivorans</name>
    <dbReference type="NCBI Taxonomy" id="3160968"/>
    <lineage>
        <taxon>Bacteria</taxon>
        <taxon>Bacillati</taxon>
        <taxon>Bacillota</taxon>
        <taxon>Bacilli</taxon>
        <taxon>Bacillales</taxon>
        <taxon>Paenibacillaceae</taxon>
        <taxon>Paenibacillus</taxon>
    </lineage>
</organism>
<sequence>MKLEDSLFNWLQIRLVAEARPEDQAAKETVRFFEEILTEDHGVTELAISAQDTTMIHVRYTVNGKTKMQMFGRELAEQLLFDIDANPKYH</sequence>